<evidence type="ECO:0000313" key="3">
    <source>
        <dbReference type="Proteomes" id="UP001601303"/>
    </source>
</evidence>
<keyword evidence="2" id="KW-0378">Hydrolase</keyword>
<dbReference type="Pfam" id="PF07859">
    <property type="entry name" value="Abhydrolase_3"/>
    <property type="match status" value="1"/>
</dbReference>
<dbReference type="RefSeq" id="WP_388104059.1">
    <property type="nucleotide sequence ID" value="NZ_JBIAHM010000002.1"/>
</dbReference>
<organism evidence="2 3">
    <name type="scientific">Streptomyces hokutonensis</name>
    <dbReference type="NCBI Taxonomy" id="1306990"/>
    <lineage>
        <taxon>Bacteria</taxon>
        <taxon>Bacillati</taxon>
        <taxon>Actinomycetota</taxon>
        <taxon>Actinomycetes</taxon>
        <taxon>Kitasatosporales</taxon>
        <taxon>Streptomycetaceae</taxon>
        <taxon>Streptomyces</taxon>
    </lineage>
</organism>
<dbReference type="SUPFAM" id="SSF53474">
    <property type="entry name" value="alpha/beta-Hydrolases"/>
    <property type="match status" value="1"/>
</dbReference>
<protein>
    <submittedName>
        <fullName evidence="2">Alpha/beta hydrolase fold domain-containing protein</fullName>
    </submittedName>
</protein>
<dbReference type="Proteomes" id="UP001601303">
    <property type="component" value="Unassembled WGS sequence"/>
</dbReference>
<proteinExistence type="predicted"/>
<evidence type="ECO:0000313" key="2">
    <source>
        <dbReference type="EMBL" id="MFE9598600.1"/>
    </source>
</evidence>
<dbReference type="InterPro" id="IPR029058">
    <property type="entry name" value="AB_hydrolase_fold"/>
</dbReference>
<dbReference type="GO" id="GO:0016787">
    <property type="term" value="F:hydrolase activity"/>
    <property type="evidence" value="ECO:0007669"/>
    <property type="project" value="UniProtKB-KW"/>
</dbReference>
<keyword evidence="3" id="KW-1185">Reference proteome</keyword>
<dbReference type="Gene3D" id="3.40.50.1820">
    <property type="entry name" value="alpha/beta hydrolase"/>
    <property type="match status" value="1"/>
</dbReference>
<feature type="domain" description="Alpha/beta hydrolase fold-3" evidence="1">
    <location>
        <begin position="11"/>
        <end position="92"/>
    </location>
</feature>
<name>A0ABW6LXH9_9ACTN</name>
<dbReference type="InterPro" id="IPR013094">
    <property type="entry name" value="AB_hydrolase_3"/>
</dbReference>
<gene>
    <name evidence="2" type="ORF">ACFYNQ_08440</name>
</gene>
<comment type="caution">
    <text evidence="2">The sequence shown here is derived from an EMBL/GenBank/DDBJ whole genome shotgun (WGS) entry which is preliminary data.</text>
</comment>
<evidence type="ECO:0000259" key="1">
    <source>
        <dbReference type="Pfam" id="PF07859"/>
    </source>
</evidence>
<dbReference type="EMBL" id="JBIAHM010000002">
    <property type="protein sequence ID" value="MFE9598600.1"/>
    <property type="molecule type" value="Genomic_DNA"/>
</dbReference>
<accession>A0ABW6LXH9</accession>
<reference evidence="2 3" key="1">
    <citation type="submission" date="2024-10" db="EMBL/GenBank/DDBJ databases">
        <title>The Natural Products Discovery Center: Release of the First 8490 Sequenced Strains for Exploring Actinobacteria Biosynthetic Diversity.</title>
        <authorList>
            <person name="Kalkreuter E."/>
            <person name="Kautsar S.A."/>
            <person name="Yang D."/>
            <person name="Bader C.D."/>
            <person name="Teijaro C.N."/>
            <person name="Fluegel L."/>
            <person name="Davis C.M."/>
            <person name="Simpson J.R."/>
            <person name="Lauterbach L."/>
            <person name="Steele A.D."/>
            <person name="Gui C."/>
            <person name="Meng S."/>
            <person name="Li G."/>
            <person name="Viehrig K."/>
            <person name="Ye F."/>
            <person name="Su P."/>
            <person name="Kiefer A.F."/>
            <person name="Nichols A."/>
            <person name="Cepeda A.J."/>
            <person name="Yan W."/>
            <person name="Fan B."/>
            <person name="Jiang Y."/>
            <person name="Adhikari A."/>
            <person name="Zheng C.-J."/>
            <person name="Schuster L."/>
            <person name="Cowan T.M."/>
            <person name="Smanski M.J."/>
            <person name="Chevrette M.G."/>
            <person name="De Carvalho L.P.S."/>
            <person name="Shen B."/>
        </authorList>
    </citation>
    <scope>NUCLEOTIDE SEQUENCE [LARGE SCALE GENOMIC DNA]</scope>
    <source>
        <strain evidence="2 3">NPDC006488</strain>
    </source>
</reference>
<sequence length="121" mass="12734">MGDSSSGDTGWGLTTDDVAWGAEQWVPDPSRRADAEVSPLHAVDLRGLPPAVVVTAEHDPLRDEGDAYAARPAVANVPVRHRCEAGMIHGFLTPDTLSPAAAAAGERVFAAVTDMLGRHVR</sequence>